<feature type="compositionally biased region" description="Basic residues" evidence="1">
    <location>
        <begin position="640"/>
        <end position="652"/>
    </location>
</feature>
<gene>
    <name evidence="2" type="ORF">APAL1065_LOCUS22526</name>
</gene>
<feature type="region of interest" description="Disordered" evidence="1">
    <location>
        <begin position="595"/>
        <end position="652"/>
    </location>
</feature>
<feature type="compositionally biased region" description="Low complexity" evidence="1">
    <location>
        <begin position="607"/>
        <end position="616"/>
    </location>
</feature>
<proteinExistence type="predicted"/>
<organism evidence="2">
    <name type="scientific">Entomoneis paludosa</name>
    <dbReference type="NCBI Taxonomy" id="265537"/>
    <lineage>
        <taxon>Eukaryota</taxon>
        <taxon>Sar</taxon>
        <taxon>Stramenopiles</taxon>
        <taxon>Ochrophyta</taxon>
        <taxon>Bacillariophyta</taxon>
        <taxon>Bacillariophyceae</taxon>
        <taxon>Bacillariophycidae</taxon>
        <taxon>Entomoneidaceae</taxon>
        <taxon>Entomoneis</taxon>
    </lineage>
</organism>
<protein>
    <submittedName>
        <fullName evidence="2">Uncharacterized protein</fullName>
    </submittedName>
</protein>
<accession>A0A7S3DVA2</accession>
<sequence>MVVDRERVGHCFEEKGRIEASFYFLHAVSESHLGLMNGLVGVVSCERLHLQKNLAKPLPKRSFELFRSEAIPVKCRAGHLVAVEAKPESLPGKLFHQSLNFLASYFNKFDHLKTRLRFHRVESVDDAVCSLGDYGLSRQHLPKRCGGSADLPSLYQERLEREKEFYASLQNDDLSSQVPDGATKSKEKAHSSTDKKEESTNDIFSEPIANNASAGALSKQQHEELLELSQEFALKRQLAELKREREIALPQQRLMEAKVNVCSAMKDQYDSDLRLLHVYLSFVFISLVPPNSDFVDYFLKHGFVFMGRNLFTGRFMFREALVVWPAFFVPTFMSIRQELPYLTPTQLRKLVASASRIAKRVIQKAESTQNATLSPADRDMRDRLQTILTEHAVSIQQVMSTMPETSLPASTIDSKDEEEEDRELQSELSALQDQVASLQERNGVLKEDRDILEPCTVYATEISQTYDLDKKQHLDILAQEITSMARTAFNGRYSNDTWRYDHQSLEDFLPECYRPKVVAERLFHRLYWSDSVTGIGQPTAPNPSILGRTPAKICPSQVDRVLLAHLLVMDGFMLPMDLFHVLPFSDAARLVGMPPPAATHGAHSPPDDTTTTIAPAPEEPTGKKKRPSPPEATAQERQQMVHKRRKPNLKRL</sequence>
<evidence type="ECO:0000313" key="2">
    <source>
        <dbReference type="EMBL" id="CAD9986090.1"/>
    </source>
</evidence>
<feature type="region of interest" description="Disordered" evidence="1">
    <location>
        <begin position="173"/>
        <end position="204"/>
    </location>
</feature>
<dbReference type="EMBL" id="HBHT01033486">
    <property type="protein sequence ID" value="CAD9986090.1"/>
    <property type="molecule type" value="Transcribed_RNA"/>
</dbReference>
<feature type="region of interest" description="Disordered" evidence="1">
    <location>
        <begin position="404"/>
        <end position="424"/>
    </location>
</feature>
<feature type="compositionally biased region" description="Basic and acidic residues" evidence="1">
    <location>
        <begin position="183"/>
        <end position="199"/>
    </location>
</feature>
<reference evidence="2" key="1">
    <citation type="submission" date="2021-01" db="EMBL/GenBank/DDBJ databases">
        <authorList>
            <person name="Corre E."/>
            <person name="Pelletier E."/>
            <person name="Niang G."/>
            <person name="Scheremetjew M."/>
            <person name="Finn R."/>
            <person name="Kale V."/>
            <person name="Holt S."/>
            <person name="Cochrane G."/>
            <person name="Meng A."/>
            <person name="Brown T."/>
            <person name="Cohen L."/>
        </authorList>
    </citation>
    <scope>NUCLEOTIDE SEQUENCE</scope>
    <source>
        <strain evidence="2">CCMP125</strain>
    </source>
</reference>
<name>A0A7S3DVA2_9STRA</name>
<dbReference type="AlphaFoldDB" id="A0A7S3DVA2"/>
<evidence type="ECO:0000256" key="1">
    <source>
        <dbReference type="SAM" id="MobiDB-lite"/>
    </source>
</evidence>